<accession>A0ABN5H6C3</accession>
<dbReference type="InterPro" id="IPR046348">
    <property type="entry name" value="SIS_dom_sf"/>
</dbReference>
<dbReference type="InterPro" id="IPR009057">
    <property type="entry name" value="Homeodomain-like_sf"/>
</dbReference>
<dbReference type="SUPFAM" id="SSF53697">
    <property type="entry name" value="SIS domain"/>
    <property type="match status" value="1"/>
</dbReference>
<evidence type="ECO:0000313" key="6">
    <source>
        <dbReference type="EMBL" id="AUW95033.1"/>
    </source>
</evidence>
<dbReference type="Gene3D" id="1.10.10.10">
    <property type="entry name" value="Winged helix-like DNA-binding domain superfamily/Winged helix DNA-binding domain"/>
    <property type="match status" value="1"/>
</dbReference>
<sequence length="294" mass="32089">MAISGVLDRLSSTLPTLANSEARIARWILENPHQLVDLTVKDLAQLTGSSQAAVIRLCKSIQVPGYQALKVAIVADIAREDPPAGNRFVEIDPAASLSRSIQSLRRNAIMAINRTLNDVREHDIEELVTRIQKARWIVPYGIGASAVVVKDFQQKLWRLGLPIFFSEDFHVMATIVGQLSDQDVFFAVSYSGETAEVLELAQLARSKGASVAALTRFDRKNPLARMADLPFYVYAYEASPRIGAGSSLIASLVALNVLLLALANAFADDAQSKLSDSLQAVLTHRRPPRVTGEN</sequence>
<dbReference type="InterPro" id="IPR036388">
    <property type="entry name" value="WH-like_DNA-bd_sf"/>
</dbReference>
<reference evidence="6 7" key="1">
    <citation type="journal article" date="2019" name="Sci. Rep.">
        <title>Sulfobacillus thermotolerans: new insights into resistance and metabolic capacities of acidophilic chemolithotrophs.</title>
        <authorList>
            <person name="Panyushkina A.E."/>
            <person name="Babenko V.V."/>
            <person name="Nikitina A.S."/>
            <person name="Selezneva O.V."/>
            <person name="Tsaplina I.A."/>
            <person name="Letarova M.A."/>
            <person name="Kostryukova E.S."/>
            <person name="Letarov A.V."/>
        </authorList>
    </citation>
    <scope>NUCLEOTIDE SEQUENCE [LARGE SCALE GENOMIC DNA]</scope>
    <source>
        <strain evidence="6 7">Kr1</strain>
    </source>
</reference>
<dbReference type="PANTHER" id="PTHR30514:SF1">
    <property type="entry name" value="HTH-TYPE TRANSCRIPTIONAL REGULATOR HEXR-RELATED"/>
    <property type="match status" value="1"/>
</dbReference>
<dbReference type="CDD" id="cd05013">
    <property type="entry name" value="SIS_RpiR"/>
    <property type="match status" value="1"/>
</dbReference>
<feature type="domain" description="SIS" evidence="5">
    <location>
        <begin position="127"/>
        <end position="268"/>
    </location>
</feature>
<dbReference type="PANTHER" id="PTHR30514">
    <property type="entry name" value="GLUCOKINASE"/>
    <property type="match status" value="1"/>
</dbReference>
<evidence type="ECO:0000259" key="5">
    <source>
        <dbReference type="PROSITE" id="PS51464"/>
    </source>
</evidence>
<keyword evidence="7" id="KW-1185">Reference proteome</keyword>
<dbReference type="InterPro" id="IPR035472">
    <property type="entry name" value="RpiR-like_SIS"/>
</dbReference>
<evidence type="ECO:0000256" key="1">
    <source>
        <dbReference type="ARBA" id="ARBA00023015"/>
    </source>
</evidence>
<organism evidence="6 7">
    <name type="scientific">Sulfobacillus thermotolerans</name>
    <dbReference type="NCBI Taxonomy" id="338644"/>
    <lineage>
        <taxon>Bacteria</taxon>
        <taxon>Bacillati</taxon>
        <taxon>Bacillota</taxon>
        <taxon>Clostridia</taxon>
        <taxon>Eubacteriales</taxon>
        <taxon>Clostridiales Family XVII. Incertae Sedis</taxon>
        <taxon>Sulfobacillus</taxon>
    </lineage>
</organism>
<dbReference type="SUPFAM" id="SSF46689">
    <property type="entry name" value="Homeodomain-like"/>
    <property type="match status" value="1"/>
</dbReference>
<gene>
    <name evidence="6" type="ORF">BXT84_14610</name>
</gene>
<keyword evidence="2" id="KW-0238">DNA-binding</keyword>
<dbReference type="InterPro" id="IPR001347">
    <property type="entry name" value="SIS_dom"/>
</dbReference>
<keyword evidence="1" id="KW-0805">Transcription regulation</keyword>
<dbReference type="Proteomes" id="UP000325292">
    <property type="component" value="Chromosome"/>
</dbReference>
<dbReference type="PROSITE" id="PS51464">
    <property type="entry name" value="SIS"/>
    <property type="match status" value="1"/>
</dbReference>
<protein>
    <recommendedName>
        <fullName evidence="8">RpiR family transcriptional regulator</fullName>
    </recommendedName>
</protein>
<dbReference type="InterPro" id="IPR047640">
    <property type="entry name" value="RpiR-like"/>
</dbReference>
<evidence type="ECO:0000259" key="4">
    <source>
        <dbReference type="PROSITE" id="PS51071"/>
    </source>
</evidence>
<keyword evidence="3" id="KW-0804">Transcription</keyword>
<proteinExistence type="predicted"/>
<dbReference type="PROSITE" id="PS51071">
    <property type="entry name" value="HTH_RPIR"/>
    <property type="match status" value="1"/>
</dbReference>
<evidence type="ECO:0000256" key="2">
    <source>
        <dbReference type="ARBA" id="ARBA00023125"/>
    </source>
</evidence>
<dbReference type="Pfam" id="PF01418">
    <property type="entry name" value="HTH_6"/>
    <property type="match status" value="1"/>
</dbReference>
<dbReference type="Pfam" id="PF01380">
    <property type="entry name" value="SIS"/>
    <property type="match status" value="1"/>
</dbReference>
<name>A0ABN5H6C3_9FIRM</name>
<dbReference type="InterPro" id="IPR000281">
    <property type="entry name" value="HTH_RpiR"/>
</dbReference>
<evidence type="ECO:0008006" key="8">
    <source>
        <dbReference type="Google" id="ProtNLM"/>
    </source>
</evidence>
<dbReference type="Gene3D" id="3.40.50.10490">
    <property type="entry name" value="Glucose-6-phosphate isomerase like protein, domain 1"/>
    <property type="match status" value="1"/>
</dbReference>
<evidence type="ECO:0000256" key="3">
    <source>
        <dbReference type="ARBA" id="ARBA00023163"/>
    </source>
</evidence>
<feature type="domain" description="HTH rpiR-type" evidence="4">
    <location>
        <begin position="4"/>
        <end position="80"/>
    </location>
</feature>
<evidence type="ECO:0000313" key="7">
    <source>
        <dbReference type="Proteomes" id="UP000325292"/>
    </source>
</evidence>
<dbReference type="EMBL" id="CP019454">
    <property type="protein sequence ID" value="AUW95033.1"/>
    <property type="molecule type" value="Genomic_DNA"/>
</dbReference>